<dbReference type="RefSeq" id="XP_075091802.1">
    <property type="nucleotide sequence ID" value="XM_075235701.1"/>
</dbReference>
<evidence type="ECO:0000313" key="2">
    <source>
        <dbReference type="RefSeq" id="XP_075091802.1"/>
    </source>
</evidence>
<dbReference type="Proteomes" id="UP000790787">
    <property type="component" value="Chromosome 17"/>
</dbReference>
<organism evidence="1 2">
    <name type="scientific">Nicotiana tabacum</name>
    <name type="common">Common tobacco</name>
    <dbReference type="NCBI Taxonomy" id="4097"/>
    <lineage>
        <taxon>Eukaryota</taxon>
        <taxon>Viridiplantae</taxon>
        <taxon>Streptophyta</taxon>
        <taxon>Embryophyta</taxon>
        <taxon>Tracheophyta</taxon>
        <taxon>Spermatophyta</taxon>
        <taxon>Magnoliopsida</taxon>
        <taxon>eudicotyledons</taxon>
        <taxon>Gunneridae</taxon>
        <taxon>Pentapetalae</taxon>
        <taxon>asterids</taxon>
        <taxon>lamiids</taxon>
        <taxon>Solanales</taxon>
        <taxon>Solanaceae</taxon>
        <taxon>Nicotianoideae</taxon>
        <taxon>Nicotianeae</taxon>
        <taxon>Nicotiana</taxon>
    </lineage>
</organism>
<name>A0AC58T3I4_TOBAC</name>
<gene>
    <name evidence="2" type="primary">LOC142171968</name>
</gene>
<reference evidence="1" key="1">
    <citation type="journal article" date="2014" name="Nat. Commun.">
        <title>The tobacco genome sequence and its comparison with those of tomato and potato.</title>
        <authorList>
            <person name="Sierro N."/>
            <person name="Battey J.N."/>
            <person name="Ouadi S."/>
            <person name="Bakaher N."/>
            <person name="Bovet L."/>
            <person name="Willig A."/>
            <person name="Goepfert S."/>
            <person name="Peitsch M.C."/>
            <person name="Ivanov N.V."/>
        </authorList>
    </citation>
    <scope>NUCLEOTIDE SEQUENCE [LARGE SCALE GENOMIC DNA]</scope>
</reference>
<accession>A0AC58T3I4</accession>
<sequence>MDFIDGLPKVKGYEVIMVVVDRLNKRSLLYKEYNSICPQLTTHNLMVKQKWRTDVLKLISDAFVQKILLLAIHTTPFEALYGIPPPIHLPYILGELAASEVDNIITTREFKLQLLKHYLTKAQLRMKNQADKHRSDISFQVEDWVCLKVQPYKQTTISSQPYHKLASKFYRPIQVTKRIGSVAYTLLLPASVKIHPTVHVSLLKKCHVIPDHIFYPPVVDIADPQCPEPELILQRRMVKRGNKDVAQVLVKWQGIPADDATWEYYNELKIRFPHFDP</sequence>
<reference evidence="2" key="2">
    <citation type="submission" date="2025-08" db="UniProtKB">
        <authorList>
            <consortium name="RefSeq"/>
        </authorList>
    </citation>
    <scope>IDENTIFICATION</scope>
    <source>
        <tissue evidence="2">Leaf</tissue>
    </source>
</reference>
<evidence type="ECO:0000313" key="1">
    <source>
        <dbReference type="Proteomes" id="UP000790787"/>
    </source>
</evidence>
<protein>
    <submittedName>
        <fullName evidence="2">Uncharacterized protein LOC142171968</fullName>
    </submittedName>
</protein>
<keyword evidence="1" id="KW-1185">Reference proteome</keyword>
<proteinExistence type="predicted"/>